<feature type="transmembrane region" description="Helical" evidence="16">
    <location>
        <begin position="669"/>
        <end position="691"/>
    </location>
</feature>
<reference evidence="19" key="1">
    <citation type="submission" date="2010-07" db="EMBL/GenBank/DDBJ databases">
        <authorList>
            <person name="Weinstock G."/>
            <person name="Sodergren E."/>
            <person name="Clifton S."/>
            <person name="Fulton L."/>
            <person name="Fulton B."/>
            <person name="Courtney L."/>
            <person name="Fronick C."/>
            <person name="Harrison M."/>
            <person name="Strong C."/>
            <person name="Farmer C."/>
            <person name="Delahaunty K."/>
            <person name="Markovic C."/>
            <person name="Hall O."/>
            <person name="Minx P."/>
            <person name="Tomlinson C."/>
            <person name="Mitreva M."/>
            <person name="Hou S."/>
            <person name="Chen J."/>
            <person name="Wollam A."/>
            <person name="Pepin K.H."/>
            <person name="Johnson M."/>
            <person name="Bhonagiri V."/>
            <person name="Zhang X."/>
            <person name="Suruliraj S."/>
            <person name="Warren W."/>
            <person name="Chinwalla A."/>
            <person name="Mardis E.R."/>
            <person name="Wilson R.K."/>
        </authorList>
    </citation>
    <scope>NUCLEOTIDE SEQUENCE [LARGE SCALE GENOMIC DNA]</scope>
    <source>
        <strain evidence="19">TX4248</strain>
    </source>
</reference>
<dbReference type="PRINTS" id="PR00120">
    <property type="entry name" value="HATPASE"/>
</dbReference>
<dbReference type="Gene3D" id="2.70.150.10">
    <property type="entry name" value="Calcium-transporting ATPase, cytoplasmic transduction domain A"/>
    <property type="match status" value="1"/>
</dbReference>
<keyword evidence="15 16" id="KW-0472">Membrane</keyword>
<evidence type="ECO:0000313" key="19">
    <source>
        <dbReference type="Proteomes" id="UP000004846"/>
    </source>
</evidence>
<comment type="caution">
    <text evidence="18">The sequence shown here is derived from an EMBL/GenBank/DDBJ whole genome shotgun (WGS) entry which is preliminary data.</text>
</comment>
<dbReference type="InterPro" id="IPR004014">
    <property type="entry name" value="ATPase_P-typ_cation-transptr_N"/>
</dbReference>
<keyword evidence="5" id="KW-0109">Calcium transport</keyword>
<evidence type="ECO:0000259" key="17">
    <source>
        <dbReference type="SMART" id="SM00831"/>
    </source>
</evidence>
<dbReference type="InterPro" id="IPR036412">
    <property type="entry name" value="HAD-like_sf"/>
</dbReference>
<dbReference type="Gene3D" id="3.40.50.1000">
    <property type="entry name" value="HAD superfamily/HAD-like"/>
    <property type="match status" value="1"/>
</dbReference>
<feature type="transmembrane region" description="Helical" evidence="16">
    <location>
        <begin position="842"/>
        <end position="863"/>
    </location>
</feature>
<dbReference type="Proteomes" id="UP000004846">
    <property type="component" value="Unassembled WGS sequence"/>
</dbReference>
<dbReference type="SMART" id="SM00831">
    <property type="entry name" value="Cation_ATPase_N"/>
    <property type="match status" value="1"/>
</dbReference>
<evidence type="ECO:0000313" key="18">
    <source>
        <dbReference type="EMBL" id="EFM84116.1"/>
    </source>
</evidence>
<evidence type="ECO:0000256" key="11">
    <source>
        <dbReference type="ARBA" id="ARBA00022842"/>
    </source>
</evidence>
<comment type="subcellular location">
    <subcellularLocation>
        <location evidence="1">Membrane</location>
        <topology evidence="1">Multi-pass membrane protein</topology>
    </subcellularLocation>
</comment>
<evidence type="ECO:0000256" key="6">
    <source>
        <dbReference type="ARBA" id="ARBA00022692"/>
    </source>
</evidence>
<dbReference type="RefSeq" id="WP_002355749.1">
    <property type="nucleotide sequence ID" value="NZ_GL454411.1"/>
</dbReference>
<dbReference type="GO" id="GO:0005524">
    <property type="term" value="F:ATP binding"/>
    <property type="evidence" value="ECO:0007669"/>
    <property type="project" value="UniProtKB-KW"/>
</dbReference>
<feature type="transmembrane region" description="Helical" evidence="16">
    <location>
        <begin position="276"/>
        <end position="302"/>
    </location>
</feature>
<dbReference type="PANTHER" id="PTHR24093:SF506">
    <property type="entry name" value="CATION-TRANSPORTING ATPASE PMA1"/>
    <property type="match status" value="1"/>
</dbReference>
<feature type="transmembrane region" description="Helical" evidence="16">
    <location>
        <begin position="817"/>
        <end position="836"/>
    </location>
</feature>
<dbReference type="SMR" id="A0A125WAA1"/>
<dbReference type="InterPro" id="IPR006408">
    <property type="entry name" value="P-type_ATPase_IIB"/>
</dbReference>
<name>A0A125WAA1_ENTFL</name>
<evidence type="ECO:0000256" key="8">
    <source>
        <dbReference type="ARBA" id="ARBA00022741"/>
    </source>
</evidence>
<dbReference type="Pfam" id="PF00690">
    <property type="entry name" value="Cation_ATPase_N"/>
    <property type="match status" value="1"/>
</dbReference>
<feature type="transmembrane region" description="Helical" evidence="16">
    <location>
        <begin position="83"/>
        <end position="102"/>
    </location>
</feature>
<keyword evidence="11" id="KW-0460">Magnesium</keyword>
<keyword evidence="10" id="KW-0067">ATP-binding</keyword>
<dbReference type="InterPro" id="IPR044492">
    <property type="entry name" value="P_typ_ATPase_HD_dom"/>
</dbReference>
<dbReference type="PRINTS" id="PR00119">
    <property type="entry name" value="CATATPASE"/>
</dbReference>
<feature type="transmembrane region" description="Helical" evidence="16">
    <location>
        <begin position="59"/>
        <end position="77"/>
    </location>
</feature>
<dbReference type="Pfam" id="PF00122">
    <property type="entry name" value="E1-E2_ATPase"/>
    <property type="match status" value="1"/>
</dbReference>
<dbReference type="SUPFAM" id="SSF81653">
    <property type="entry name" value="Calcium ATPase, transduction domain A"/>
    <property type="match status" value="1"/>
</dbReference>
<dbReference type="CDD" id="cd02089">
    <property type="entry name" value="P-type_ATPase_Ca_prok"/>
    <property type="match status" value="1"/>
</dbReference>
<dbReference type="SFLD" id="SFLDG00002">
    <property type="entry name" value="C1.7:_P-type_atpase_like"/>
    <property type="match status" value="1"/>
</dbReference>
<dbReference type="NCBIfam" id="TIGR01494">
    <property type="entry name" value="ATPase_P-type"/>
    <property type="match status" value="2"/>
</dbReference>
<keyword evidence="9" id="KW-0106">Calcium</keyword>
<evidence type="ECO:0000256" key="13">
    <source>
        <dbReference type="ARBA" id="ARBA00022989"/>
    </source>
</evidence>
<dbReference type="Gene3D" id="3.40.1110.10">
    <property type="entry name" value="Calcium-transporting ATPase, cytoplasmic domain N"/>
    <property type="match status" value="1"/>
</dbReference>
<dbReference type="GO" id="GO:0016887">
    <property type="term" value="F:ATP hydrolysis activity"/>
    <property type="evidence" value="ECO:0007669"/>
    <property type="project" value="InterPro"/>
</dbReference>
<dbReference type="InterPro" id="IPR059000">
    <property type="entry name" value="ATPase_P-type_domA"/>
</dbReference>
<sequence length="881" mass="95943">MEAYKQSVDTVTKEVSVNTETGLTQQEAQQRLKENGRNQFEEAKKDSVLKKFIHSLSDFTTIILLVAAAISFYTAIVTEHGEYFEGILIIAIVIINAVLAIVQEGNAEKSLAALQDMNKQSSAVLRDGKVIEVDAEELVVGDVLVLEAGSMITADARLIQASQMRVEESALTGESEPVEKDPTYVGHDDDGLGDQINMIFKGCTVVNGRGRAVVTATGMNTEMGKIAGLLNNSDQQKTPLQKRLNQLGKRISLLALGAAAIVFIIGELQGEPLLEMFMTAVSLAVAAVPETLTVIVTLTLAYGVQKMAKKHAIIRRLPAVETLGTANVICSDKTGTLTQNKMRVRRVWHRGDEVTDTEDAMTDEAMEVLKMAALCTDVIVEKEGDELTVTGNPTEAAIVRAVEENYHTKEELEEKYPRIGEIPFDSERKMMTTVHQWGKKYISITKGAFDVLLPRFGFGDVDQAAIVNDRFGKRALRVIAVGYAVYDEPPKEITSEALEKNLRLLGLIGMIDPPRPESKGAIARAKKAGIKTVMITGDHVVTASAIAKELGILKDKSEALSGSELKKMSDEELDKRVKDLSVYARVTPEDKIRIVQSWQRSGAVVAMTGDGVNDAPALKASDVGCAMGITGTDVAQGASDMILTDDNFATIVDAVAQGRAVYRNIRKAINFLLSCNISEIFIVLIAMLLGWGAPFTAVQLLFVNVVADGLPGFALGKEPAEKGIMDEAPIPKNEGIFARGLWQKIGINAAVFTVITLFGFYLGAFVPGVSAYVSNSYEVGQTVAFLILAYSSILHVFNVRSANSVFRVKLSSNKSLFEMVVLALLITTTIALLPFTQELFGLVHISLNHWMLAIFLSFVPIFVNEMIKFHFSEVEEEEEVI</sequence>
<dbReference type="InterPro" id="IPR008250">
    <property type="entry name" value="ATPase_P-typ_transduc_dom_A_sf"/>
</dbReference>
<dbReference type="InterPro" id="IPR006068">
    <property type="entry name" value="ATPase_P-typ_cation-transptr_C"/>
</dbReference>
<evidence type="ECO:0000256" key="16">
    <source>
        <dbReference type="SAM" id="Phobius"/>
    </source>
</evidence>
<protein>
    <recommendedName>
        <fullName evidence="3">P-type Ca(2+) transporter</fullName>
        <ecNumber evidence="3">7.2.2.10</ecNumber>
    </recommendedName>
</protein>
<evidence type="ECO:0000256" key="9">
    <source>
        <dbReference type="ARBA" id="ARBA00022837"/>
    </source>
</evidence>
<keyword evidence="12" id="KW-1278">Translocase</keyword>
<dbReference type="EC" id="7.2.2.10" evidence="3"/>
<dbReference type="Pfam" id="PF00689">
    <property type="entry name" value="Cation_ATPase_C"/>
    <property type="match status" value="1"/>
</dbReference>
<accession>A0A125WAA1</accession>
<dbReference type="InterPro" id="IPR001757">
    <property type="entry name" value="P_typ_ATPase"/>
</dbReference>
<dbReference type="InterPro" id="IPR023299">
    <property type="entry name" value="ATPase_P-typ_cyto_dom_N"/>
</dbReference>
<keyword evidence="14" id="KW-0406">Ion transport</keyword>
<dbReference type="SFLD" id="SFLDF00027">
    <property type="entry name" value="p-type_atpase"/>
    <property type="match status" value="1"/>
</dbReference>
<gene>
    <name evidence="18" type="ORF">HMPREF9498_00091</name>
</gene>
<evidence type="ECO:0000256" key="7">
    <source>
        <dbReference type="ARBA" id="ARBA00022723"/>
    </source>
</evidence>
<organism evidence="18 19">
    <name type="scientific">Enterococcus faecalis TX4248</name>
    <dbReference type="NCBI Taxonomy" id="749495"/>
    <lineage>
        <taxon>Bacteria</taxon>
        <taxon>Bacillati</taxon>
        <taxon>Bacillota</taxon>
        <taxon>Bacilli</taxon>
        <taxon>Lactobacillales</taxon>
        <taxon>Enterococcaceae</taxon>
        <taxon>Enterococcus</taxon>
    </lineage>
</organism>
<proteinExistence type="inferred from homology"/>
<keyword evidence="7" id="KW-0479">Metal-binding</keyword>
<dbReference type="SUPFAM" id="SSF81665">
    <property type="entry name" value="Calcium ATPase, transmembrane domain M"/>
    <property type="match status" value="1"/>
</dbReference>
<evidence type="ECO:0000256" key="1">
    <source>
        <dbReference type="ARBA" id="ARBA00004141"/>
    </source>
</evidence>
<dbReference type="Pfam" id="PF00702">
    <property type="entry name" value="Hydrolase"/>
    <property type="match status" value="1"/>
</dbReference>
<feature type="transmembrane region" description="Helical" evidence="16">
    <location>
        <begin position="749"/>
        <end position="773"/>
    </location>
</feature>
<dbReference type="PANTHER" id="PTHR24093">
    <property type="entry name" value="CATION TRANSPORTING ATPASE"/>
    <property type="match status" value="1"/>
</dbReference>
<dbReference type="NCBIfam" id="TIGR01517">
    <property type="entry name" value="ATPase-IIB_Ca"/>
    <property type="match status" value="1"/>
</dbReference>
<dbReference type="FunFam" id="3.40.50.1000:FF:000001">
    <property type="entry name" value="Phospholipid-transporting ATPase IC"/>
    <property type="match status" value="1"/>
</dbReference>
<keyword evidence="4" id="KW-0813">Transport</keyword>
<dbReference type="InterPro" id="IPR023214">
    <property type="entry name" value="HAD_sf"/>
</dbReference>
<dbReference type="SFLD" id="SFLDS00003">
    <property type="entry name" value="Haloacid_Dehalogenase"/>
    <property type="match status" value="1"/>
</dbReference>
<keyword evidence="13 16" id="KW-1133">Transmembrane helix</keyword>
<dbReference type="GO" id="GO:0005886">
    <property type="term" value="C:plasma membrane"/>
    <property type="evidence" value="ECO:0007669"/>
    <property type="project" value="TreeGrafter"/>
</dbReference>
<dbReference type="HOGENOM" id="CLU_002360_3_3_9"/>
<dbReference type="GO" id="GO:0005388">
    <property type="term" value="F:P-type calcium transporter activity"/>
    <property type="evidence" value="ECO:0007669"/>
    <property type="project" value="UniProtKB-EC"/>
</dbReference>
<comment type="similarity">
    <text evidence="2">Belongs to the cation transport ATPase (P-type) (TC 3.A.3) family. Type IIA subfamily.</text>
</comment>
<dbReference type="Gene3D" id="1.20.1110.10">
    <property type="entry name" value="Calcium-transporting ATPase, transmembrane domain"/>
    <property type="match status" value="1"/>
</dbReference>
<feature type="domain" description="Cation-transporting P-type ATPase N-terminal" evidence="17">
    <location>
        <begin position="2"/>
        <end position="76"/>
    </location>
</feature>
<dbReference type="FunFam" id="3.40.50.1000:FF:000028">
    <property type="entry name" value="Calcium-transporting P-type ATPase, putative"/>
    <property type="match status" value="1"/>
</dbReference>
<dbReference type="PROSITE" id="PS00154">
    <property type="entry name" value="ATPASE_E1_E2"/>
    <property type="match status" value="1"/>
</dbReference>
<dbReference type="EMBL" id="AEBR01000005">
    <property type="protein sequence ID" value="EFM84116.1"/>
    <property type="molecule type" value="Genomic_DNA"/>
</dbReference>
<feature type="transmembrane region" description="Helical" evidence="16">
    <location>
        <begin position="251"/>
        <end position="270"/>
    </location>
</feature>
<dbReference type="SUPFAM" id="SSF56784">
    <property type="entry name" value="HAD-like"/>
    <property type="match status" value="1"/>
</dbReference>
<dbReference type="AlphaFoldDB" id="A0A125WAA1"/>
<evidence type="ECO:0000256" key="14">
    <source>
        <dbReference type="ARBA" id="ARBA00023065"/>
    </source>
</evidence>
<feature type="transmembrane region" description="Helical" evidence="16">
    <location>
        <begin position="779"/>
        <end position="797"/>
    </location>
</feature>
<evidence type="ECO:0000256" key="10">
    <source>
        <dbReference type="ARBA" id="ARBA00022840"/>
    </source>
</evidence>
<feature type="transmembrane region" description="Helical" evidence="16">
    <location>
        <begin position="697"/>
        <end position="715"/>
    </location>
</feature>
<evidence type="ECO:0000256" key="5">
    <source>
        <dbReference type="ARBA" id="ARBA00022568"/>
    </source>
</evidence>
<keyword evidence="8" id="KW-0547">Nucleotide-binding</keyword>
<evidence type="ECO:0000256" key="3">
    <source>
        <dbReference type="ARBA" id="ARBA00012790"/>
    </source>
</evidence>
<dbReference type="InterPro" id="IPR023298">
    <property type="entry name" value="ATPase_P-typ_TM_dom_sf"/>
</dbReference>
<evidence type="ECO:0000256" key="12">
    <source>
        <dbReference type="ARBA" id="ARBA00022967"/>
    </source>
</evidence>
<dbReference type="GO" id="GO:0046872">
    <property type="term" value="F:metal ion binding"/>
    <property type="evidence" value="ECO:0007669"/>
    <property type="project" value="UniProtKB-KW"/>
</dbReference>
<evidence type="ECO:0000256" key="2">
    <source>
        <dbReference type="ARBA" id="ARBA00005675"/>
    </source>
</evidence>
<evidence type="ECO:0000256" key="15">
    <source>
        <dbReference type="ARBA" id="ARBA00023136"/>
    </source>
</evidence>
<keyword evidence="6 16" id="KW-0812">Transmembrane</keyword>
<dbReference type="InterPro" id="IPR018303">
    <property type="entry name" value="ATPase_P-typ_P_site"/>
</dbReference>
<evidence type="ECO:0000256" key="4">
    <source>
        <dbReference type="ARBA" id="ARBA00022448"/>
    </source>
</evidence>